<dbReference type="Gene3D" id="3.30.1010.10">
    <property type="entry name" value="Phosphatidylinositol 3-kinase Catalytic Subunit, Chain A, domain 4"/>
    <property type="match status" value="1"/>
</dbReference>
<evidence type="ECO:0000256" key="10">
    <source>
        <dbReference type="ARBA" id="ARBA00022840"/>
    </source>
</evidence>
<comment type="subcellular location">
    <subcellularLocation>
        <location evidence="1">Nucleus</location>
    </subcellularLocation>
</comment>
<feature type="domain" description="FAT" evidence="18">
    <location>
        <begin position="1410"/>
        <end position="1990"/>
    </location>
</feature>
<feature type="domain" description="FATC" evidence="19">
    <location>
        <begin position="2406"/>
        <end position="2438"/>
    </location>
</feature>
<evidence type="ECO:0000256" key="1">
    <source>
        <dbReference type="ARBA" id="ARBA00004123"/>
    </source>
</evidence>
<dbReference type="InterPro" id="IPR003151">
    <property type="entry name" value="PIK-rel_kinase_FAT"/>
</dbReference>
<dbReference type="InterPro" id="IPR050517">
    <property type="entry name" value="DDR_Repair_Kinase"/>
</dbReference>
<keyword evidence="6" id="KW-0808">Transferase</keyword>
<dbReference type="EC" id="2.7.11.1" evidence="4"/>
<dbReference type="SUPFAM" id="SSF48371">
    <property type="entry name" value="ARM repeat"/>
    <property type="match status" value="1"/>
</dbReference>
<keyword evidence="10" id="KW-0067">ATP-binding</keyword>
<dbReference type="PROSITE" id="PS51190">
    <property type="entry name" value="FATC"/>
    <property type="match status" value="1"/>
</dbReference>
<dbReference type="GO" id="GO:0000077">
    <property type="term" value="P:DNA damage checkpoint signaling"/>
    <property type="evidence" value="ECO:0007669"/>
    <property type="project" value="TreeGrafter"/>
</dbReference>
<evidence type="ECO:0000313" key="20">
    <source>
        <dbReference type="EMBL" id="KAF2431255.1"/>
    </source>
</evidence>
<dbReference type="InterPro" id="IPR011009">
    <property type="entry name" value="Kinase-like_dom_sf"/>
</dbReference>
<evidence type="ECO:0000256" key="8">
    <source>
        <dbReference type="ARBA" id="ARBA00022763"/>
    </source>
</evidence>
<evidence type="ECO:0000259" key="18">
    <source>
        <dbReference type="PROSITE" id="PS51189"/>
    </source>
</evidence>
<dbReference type="InterPro" id="IPR018936">
    <property type="entry name" value="PI3/4_kinase_CS"/>
</dbReference>
<evidence type="ECO:0000259" key="19">
    <source>
        <dbReference type="PROSITE" id="PS51190"/>
    </source>
</evidence>
<name>A0A9P4TZ12_9PEZI</name>
<evidence type="ECO:0000256" key="13">
    <source>
        <dbReference type="ARBA" id="ARBA00025079"/>
    </source>
</evidence>
<organism evidence="20 21">
    <name type="scientific">Tothia fuscella</name>
    <dbReference type="NCBI Taxonomy" id="1048955"/>
    <lineage>
        <taxon>Eukaryota</taxon>
        <taxon>Fungi</taxon>
        <taxon>Dikarya</taxon>
        <taxon>Ascomycota</taxon>
        <taxon>Pezizomycotina</taxon>
        <taxon>Dothideomycetes</taxon>
        <taxon>Pleosporomycetidae</taxon>
        <taxon>Venturiales</taxon>
        <taxon>Cylindrosympodiaceae</taxon>
        <taxon>Tothia</taxon>
    </lineage>
</organism>
<accession>A0A9P4TZ12</accession>
<dbReference type="OrthoDB" id="381190at2759"/>
<dbReference type="GO" id="GO:0005694">
    <property type="term" value="C:chromosome"/>
    <property type="evidence" value="ECO:0007669"/>
    <property type="project" value="TreeGrafter"/>
</dbReference>
<dbReference type="Pfam" id="PF02259">
    <property type="entry name" value="FAT"/>
    <property type="match status" value="1"/>
</dbReference>
<comment type="caution">
    <text evidence="20">The sequence shown here is derived from an EMBL/GenBank/DDBJ whole genome shotgun (WGS) entry which is preliminary data.</text>
</comment>
<dbReference type="SUPFAM" id="SSF56112">
    <property type="entry name" value="Protein kinase-like (PK-like)"/>
    <property type="match status" value="1"/>
</dbReference>
<keyword evidence="21" id="KW-1185">Reference proteome</keyword>
<dbReference type="InterPro" id="IPR000403">
    <property type="entry name" value="PI3/4_kinase_cat_dom"/>
</dbReference>
<gene>
    <name evidence="20" type="ORF">EJ08DRAFT_649062</name>
</gene>
<dbReference type="Proteomes" id="UP000800235">
    <property type="component" value="Unassembled WGS sequence"/>
</dbReference>
<comment type="similarity">
    <text evidence="2">Belongs to the PI3/PI4-kinase family. ATM subfamily.</text>
</comment>
<dbReference type="InterPro" id="IPR016024">
    <property type="entry name" value="ARM-type_fold"/>
</dbReference>
<dbReference type="GO" id="GO:0005634">
    <property type="term" value="C:nucleus"/>
    <property type="evidence" value="ECO:0007669"/>
    <property type="project" value="UniProtKB-SubCell"/>
</dbReference>
<keyword evidence="12" id="KW-0539">Nucleus</keyword>
<dbReference type="SMART" id="SM01343">
    <property type="entry name" value="FATC"/>
    <property type="match status" value="1"/>
</dbReference>
<evidence type="ECO:0000256" key="5">
    <source>
        <dbReference type="ARBA" id="ARBA00022527"/>
    </source>
</evidence>
<proteinExistence type="inferred from homology"/>
<dbReference type="SUPFAM" id="SSF48452">
    <property type="entry name" value="TPR-like"/>
    <property type="match status" value="1"/>
</dbReference>
<evidence type="ECO:0000256" key="2">
    <source>
        <dbReference type="ARBA" id="ARBA00010769"/>
    </source>
</evidence>
<dbReference type="InterPro" id="IPR036940">
    <property type="entry name" value="PI3/4_kinase_cat_sf"/>
</dbReference>
<dbReference type="PROSITE" id="PS50290">
    <property type="entry name" value="PI3_4_KINASE_3"/>
    <property type="match status" value="1"/>
</dbReference>
<dbReference type="Pfam" id="PF08064">
    <property type="entry name" value="UME"/>
    <property type="match status" value="1"/>
</dbReference>
<dbReference type="Gene3D" id="1.25.40.10">
    <property type="entry name" value="Tetratricopeptide repeat domain"/>
    <property type="match status" value="1"/>
</dbReference>
<evidence type="ECO:0000256" key="12">
    <source>
        <dbReference type="ARBA" id="ARBA00023242"/>
    </source>
</evidence>
<dbReference type="InterPro" id="IPR003152">
    <property type="entry name" value="FATC_dom"/>
</dbReference>
<feature type="domain" description="PI3K/PI4K catalytic" evidence="17">
    <location>
        <begin position="2101"/>
        <end position="2411"/>
    </location>
</feature>
<protein>
    <recommendedName>
        <fullName evidence="4">non-specific serine/threonine protein kinase</fullName>
        <ecNumber evidence="4">2.7.11.1</ecNumber>
    </recommendedName>
</protein>
<evidence type="ECO:0000256" key="7">
    <source>
        <dbReference type="ARBA" id="ARBA00022741"/>
    </source>
</evidence>
<dbReference type="EMBL" id="MU007033">
    <property type="protein sequence ID" value="KAF2431255.1"/>
    <property type="molecule type" value="Genomic_DNA"/>
</dbReference>
<reference evidence="20" key="1">
    <citation type="journal article" date="2020" name="Stud. Mycol.">
        <title>101 Dothideomycetes genomes: a test case for predicting lifestyles and emergence of pathogens.</title>
        <authorList>
            <person name="Haridas S."/>
            <person name="Albert R."/>
            <person name="Binder M."/>
            <person name="Bloem J."/>
            <person name="Labutti K."/>
            <person name="Salamov A."/>
            <person name="Andreopoulos B."/>
            <person name="Baker S."/>
            <person name="Barry K."/>
            <person name="Bills G."/>
            <person name="Bluhm B."/>
            <person name="Cannon C."/>
            <person name="Castanera R."/>
            <person name="Culley D."/>
            <person name="Daum C."/>
            <person name="Ezra D."/>
            <person name="Gonzalez J."/>
            <person name="Henrissat B."/>
            <person name="Kuo A."/>
            <person name="Liang C."/>
            <person name="Lipzen A."/>
            <person name="Lutzoni F."/>
            <person name="Magnuson J."/>
            <person name="Mondo S."/>
            <person name="Nolan M."/>
            <person name="Ohm R."/>
            <person name="Pangilinan J."/>
            <person name="Park H.-J."/>
            <person name="Ramirez L."/>
            <person name="Alfaro M."/>
            <person name="Sun H."/>
            <person name="Tritt A."/>
            <person name="Yoshinaga Y."/>
            <person name="Zwiers L.-H."/>
            <person name="Turgeon B."/>
            <person name="Goodwin S."/>
            <person name="Spatafora J."/>
            <person name="Crous P."/>
            <person name="Grigoriev I."/>
        </authorList>
    </citation>
    <scope>NUCLEOTIDE SEQUENCE</scope>
    <source>
        <strain evidence="20">CBS 130266</strain>
    </source>
</reference>
<dbReference type="Pfam" id="PF23593">
    <property type="entry name" value="HEAT_ATR"/>
    <property type="match status" value="1"/>
</dbReference>
<dbReference type="PANTHER" id="PTHR11139">
    <property type="entry name" value="ATAXIA TELANGIECTASIA MUTATED ATM -RELATED"/>
    <property type="match status" value="1"/>
</dbReference>
<keyword evidence="8" id="KW-0227">DNA damage</keyword>
<dbReference type="GO" id="GO:0006281">
    <property type="term" value="P:DNA repair"/>
    <property type="evidence" value="ECO:0007669"/>
    <property type="project" value="UniProtKB-KW"/>
</dbReference>
<dbReference type="Pfam" id="PF25030">
    <property type="entry name" value="M-HEAT_ATR"/>
    <property type="match status" value="1"/>
</dbReference>
<dbReference type="Pfam" id="PF00454">
    <property type="entry name" value="PI3_PI4_kinase"/>
    <property type="match status" value="1"/>
</dbReference>
<dbReference type="SMART" id="SM00146">
    <property type="entry name" value="PI3Kc"/>
    <property type="match status" value="1"/>
</dbReference>
<evidence type="ECO:0000313" key="21">
    <source>
        <dbReference type="Proteomes" id="UP000800235"/>
    </source>
</evidence>
<comment type="catalytic activity">
    <reaction evidence="15">
        <text>L-seryl-[protein] + ATP = O-phospho-L-seryl-[protein] + ADP + H(+)</text>
        <dbReference type="Rhea" id="RHEA:17989"/>
        <dbReference type="Rhea" id="RHEA-COMP:9863"/>
        <dbReference type="Rhea" id="RHEA-COMP:11604"/>
        <dbReference type="ChEBI" id="CHEBI:15378"/>
        <dbReference type="ChEBI" id="CHEBI:29999"/>
        <dbReference type="ChEBI" id="CHEBI:30616"/>
        <dbReference type="ChEBI" id="CHEBI:83421"/>
        <dbReference type="ChEBI" id="CHEBI:456216"/>
        <dbReference type="EC" id="2.7.11.1"/>
    </reaction>
</comment>
<evidence type="ECO:0000256" key="11">
    <source>
        <dbReference type="ARBA" id="ARBA00023204"/>
    </source>
</evidence>
<evidence type="ECO:0000256" key="15">
    <source>
        <dbReference type="ARBA" id="ARBA00048679"/>
    </source>
</evidence>
<keyword evidence="11" id="KW-0234">DNA repair</keyword>
<dbReference type="PANTHER" id="PTHR11139:SF125">
    <property type="entry name" value="SERINE_THREONINE-PROTEIN KINASE MEC1"/>
    <property type="match status" value="1"/>
</dbReference>
<evidence type="ECO:0000256" key="4">
    <source>
        <dbReference type="ARBA" id="ARBA00012513"/>
    </source>
</evidence>
<dbReference type="Gene3D" id="1.10.1070.11">
    <property type="entry name" value="Phosphatidylinositol 3-/4-kinase, catalytic domain"/>
    <property type="match status" value="1"/>
</dbReference>
<comment type="catalytic activity">
    <reaction evidence="14">
        <text>L-threonyl-[protein] + ATP = O-phospho-L-threonyl-[protein] + ADP + H(+)</text>
        <dbReference type="Rhea" id="RHEA:46608"/>
        <dbReference type="Rhea" id="RHEA-COMP:11060"/>
        <dbReference type="Rhea" id="RHEA-COMP:11605"/>
        <dbReference type="ChEBI" id="CHEBI:15378"/>
        <dbReference type="ChEBI" id="CHEBI:30013"/>
        <dbReference type="ChEBI" id="CHEBI:30616"/>
        <dbReference type="ChEBI" id="CHEBI:61977"/>
        <dbReference type="ChEBI" id="CHEBI:456216"/>
        <dbReference type="EC" id="2.7.11.1"/>
    </reaction>
</comment>
<dbReference type="InterPro" id="IPR012993">
    <property type="entry name" value="UME"/>
</dbReference>
<evidence type="ECO:0000256" key="9">
    <source>
        <dbReference type="ARBA" id="ARBA00022777"/>
    </source>
</evidence>
<dbReference type="SMART" id="SM00802">
    <property type="entry name" value="UME"/>
    <property type="match status" value="1"/>
</dbReference>
<dbReference type="PROSITE" id="PS51189">
    <property type="entry name" value="FAT"/>
    <property type="match status" value="1"/>
</dbReference>
<dbReference type="InterPro" id="IPR014009">
    <property type="entry name" value="PIK_FAT"/>
</dbReference>
<dbReference type="GO" id="GO:0005524">
    <property type="term" value="F:ATP binding"/>
    <property type="evidence" value="ECO:0007669"/>
    <property type="project" value="UniProtKB-KW"/>
</dbReference>
<dbReference type="GO" id="GO:0000723">
    <property type="term" value="P:telomere maintenance"/>
    <property type="evidence" value="ECO:0007669"/>
    <property type="project" value="TreeGrafter"/>
</dbReference>
<comment type="subunit">
    <text evidence="3">Associates with DNA double-strand breaks.</text>
</comment>
<evidence type="ECO:0000256" key="16">
    <source>
        <dbReference type="SAM" id="MobiDB-lite"/>
    </source>
</evidence>
<dbReference type="InterPro" id="IPR056802">
    <property type="entry name" value="ATR-like_M-HEAT"/>
</dbReference>
<keyword evidence="9" id="KW-0418">Kinase</keyword>
<evidence type="ECO:0000259" key="17">
    <source>
        <dbReference type="PROSITE" id="PS50290"/>
    </source>
</evidence>
<evidence type="ECO:0000256" key="14">
    <source>
        <dbReference type="ARBA" id="ARBA00047899"/>
    </source>
</evidence>
<dbReference type="InterPro" id="IPR057564">
    <property type="entry name" value="HEAT_ATR"/>
</dbReference>
<evidence type="ECO:0000256" key="6">
    <source>
        <dbReference type="ARBA" id="ARBA00022679"/>
    </source>
</evidence>
<dbReference type="Pfam" id="PF02260">
    <property type="entry name" value="FATC"/>
    <property type="match status" value="1"/>
</dbReference>
<dbReference type="CDD" id="cd00892">
    <property type="entry name" value="PIKKc_ATR"/>
    <property type="match status" value="1"/>
</dbReference>
<keyword evidence="7" id="KW-0547">Nucleotide-binding</keyword>
<dbReference type="InterPro" id="IPR011990">
    <property type="entry name" value="TPR-like_helical_dom_sf"/>
</dbReference>
<dbReference type="GO" id="GO:0004674">
    <property type="term" value="F:protein serine/threonine kinase activity"/>
    <property type="evidence" value="ECO:0007669"/>
    <property type="project" value="UniProtKB-KW"/>
</dbReference>
<dbReference type="FunFam" id="1.10.1070.11:FF:000031">
    <property type="entry name" value="Phosphatidyl inositol 3-kinase"/>
    <property type="match status" value="1"/>
</dbReference>
<keyword evidence="5" id="KW-0723">Serine/threonine-protein kinase</keyword>
<sequence length="2438" mass="272703">MTRRGGASKLNQNAIPNGRSLAVGDNLPPPSTIAAQIVHNRSHVARQEPENKALFGELLQEYLKNPVIEEANVETNAQLIGVVAEAGLDVLLKDDPFAPDTLLQQATDSLLVIQLTIKRTPDVLLYGSNDESPNGEKPPLLLWLLPKILSLLGGNHMNAVQDALCTFLHLCIEILYSHSKLRNYACTLITIFQEIVDGILTTLESRVSDVVPIYPPLNLALPPPESIYRFWPSARLAVVLPQNYQVHIRDTAQAHLIALALISPIRCTSWSNKHELRRPLVSASQAWLIDCCRRTLKSCRSSTDVTAQNRNLILGAIITVASRDYMPSCPKSKPTALVDLIVQTLSLCKGCTACTELKTPLEDCFRKLIEGSKAYPRTLAECNRRLLPCIIELLGDERCLPDCEEVKAVLNDAQQQLEALSRPTVDEDRARPSKRMRLIDDGTPDLQNKEYHARIEQITDVLCGQPKSYLSGLQDTALDRYTVLSAQDQQALLTSIGQLPCVVVRCIGRTTARCRICDLYSIDKSGTAPASWDATVSREEYSEVVGFLATLVEDSDVRRSREPRILAAQAMRRVINHLHDSDFLSLGTSQFGPWLMRSLQSSVRELRIAAAQALMAYLRDDLPSEIRSKNRREALDFFKCLTERNSLSEQETLVMTWGLVGRTCGDAELNIALIQLVDYLGHTHSLICGVAYHEILRLAEHLNRSPLELFKPFWSSVAMLVVKDLITCPQKAQQLADLLSMSVNELLMLTQTDTLPYLILMRKRDVLQRLAQARSAHTNVQDMWLQPSKNLAAVMSLLLVQQSPDVEQASYDLLQDAAPGFMDETDLSALVKVDPILIACEILKHAGDLPEGKKTNAHQALRLLAVLTERKSGQSKAPKSSKMLSSFLESHVLGIMSHFTDIIDSSLERQSIAEKKRSLRAIEQLIGFARSHVGVAMPQIRATLQSAFQDPNLVDDAFSAWAALVAASGEEEVESIVDHTFSIIVQNWASFSAQSQHRAHDTIAAMLKAHNALIRDRIEMIPSLAGIELLQKFEGEINRFKVALDPMARFEAFSRRCKDESATIVQQALVELVPFLSTHQKLLHESAVSEQPSPHIAGISRAIMDASVRFKETQSDILDLCAQCLGILGSIDPNRIESVRDKREILMLSNFEKASEVIDFVATMLETVLVEAFHSAPTGKTQTYLAYVLQELLKFCGFRMAVMYRPKSSQASPTYQRWIQIPEAVRSTLTPYFNSKYVIVHPAMPAGGNDFPLFEHGMTHGTWLRTFVFNLLHSGKGENAGMVFPVLSRVIWGHDLAIPTFLLPFVVLNIIVGGTDPEVENIRKEFLEVLSFDIMDLSESEAENVKQCSENVFQVLDYLSRWLQAKKKTLHEALSGNQRANQIPAEFDEIQETSHISSVEGVLAAIPADVISRRAVQCRSFSRALFHWEQHIRQTVERAGSQREVANMEDQFKHLQQIYAQIDELDGIEGISTKLQILDPEQQVLEHKRAGRWTAAQSWYELSLAESPNDQSLQLELLTCLKSAGHYGPLLDYVQNLAGTLIELPSQTIAFAAEASWTTGKWHMLEQFLTTDHASKSQDFNIGVGKALLALRCQDQTSFQQTISTLRSDVTRGLSLSATASLAAAHPHTIKLHALYELEMISGLSNPKAEPEVLMETLDRRLDVLGAFTDSKQYLLGLRRAAMGLSKLDFTKQQIASSWLLSARLHRKSGLVDAAYDAVLHATHLHDGAARLEHSRLLWRDGHHRKAIQNLQGAVEADVFQSFNKTTNTTGSLVKPTGIPGGNTAAQNTPQNPVLAKSQLLLAKWMDSAGQTKSEDIRDYYHQALKSHNRWEKAHYYMGKYYLKVLDAEKAAPKGKQTESFLTADCQKLVIENFMRSMVFGAKYYHQTVPKMLTLWLDLGAELHNAERNAKNLDQHHAAKAKKLETIHKQVKKYFDRLPSYIFYTALPQIMSRINHPHPKVSELLTNMISKITSSYPQQSLWSLLAVSKAKAQDKSSKAMLVLSQLKRVKANESPLEMKTLILHGQRLSEALLYACEVPVDQRASHASLQRDLGFSHKLAPSHLVVPVEKTLTAALPLGSGGQAIRGHRPFPRNPITISSFQDDVLVLSSLQRPRKLTIRGSDGEQYGLLCKPKDDLRKDQRLMEFTGMIDRALKKDVESSKRRMYIRTYAVTPLNEECGAIEWVDGLKPMRDIILANYKSKGVRPDYGELRQLLDKACADPDHGSSKIFTDQVITKFRPTLHEWFVETFPEPDSWFTARLRYTRSCAVMSIVGHVLGLGDRHGENILLEEGNGGCFHVDFNCLFDKGLTFEKPELVPFRLTHNMVDAFGAYGYEGPFRMAAELTLKILRQYEDTLMTIMETFLYDPTTDFIGKPKKKVQYVPETPTEVLDSVRGKVRGMLAGETVPLSVDGYVDALISMAVDPGRLAGMYIGWCAFF</sequence>
<dbReference type="PROSITE" id="PS00916">
    <property type="entry name" value="PI3_4_KINASE_2"/>
    <property type="match status" value="1"/>
</dbReference>
<evidence type="ECO:0000256" key="3">
    <source>
        <dbReference type="ARBA" id="ARBA00011370"/>
    </source>
</evidence>
<comment type="function">
    <text evidence="13">Serine/threonine protein kinase which activates checkpoint signaling upon genotoxic stresses such as ionizing radiation (IR), ultraviolet light (UV), or DNA replication stalling, thereby acting as a DNA damage sensor. Recognizes the substrate consensus sequence [ST]-Q. Phosphorylates histone H2A to form H2AS128ph (gamma-H2A) at sites of DNA damage, involved in the regulation of DNA damage response mechanism. Required for the control of telomere length and genome stability.</text>
</comment>
<feature type="region of interest" description="Disordered" evidence="16">
    <location>
        <begin position="1"/>
        <end position="26"/>
    </location>
</feature>